<protein>
    <recommendedName>
        <fullName evidence="4">Glycine zipper domain-containing protein</fullName>
    </recommendedName>
</protein>
<accession>A0ABU2AA12</accession>
<keyword evidence="3" id="KW-1185">Reference proteome</keyword>
<proteinExistence type="predicted"/>
<evidence type="ECO:0000313" key="2">
    <source>
        <dbReference type="EMBL" id="MDR7333418.1"/>
    </source>
</evidence>
<feature type="region of interest" description="Disordered" evidence="1">
    <location>
        <begin position="1"/>
        <end position="36"/>
    </location>
</feature>
<dbReference type="Proteomes" id="UP001180825">
    <property type="component" value="Unassembled WGS sequence"/>
</dbReference>
<gene>
    <name evidence="2" type="ORF">J2X21_002552</name>
</gene>
<evidence type="ECO:0008006" key="4">
    <source>
        <dbReference type="Google" id="ProtNLM"/>
    </source>
</evidence>
<comment type="caution">
    <text evidence="2">The sequence shown here is derived from an EMBL/GenBank/DDBJ whole genome shotgun (WGS) entry which is preliminary data.</text>
</comment>
<sequence>MSALAVDAGSGTRSSPVTARDPAADVVARATDPRSGQLDTERLAGWVVDARRSDPQQAEAAHAAIEQQLLASGRLTELGHYHQDVQQAAARDGMLPDAVPNGLWAAGQTWVNQGGQVLRDNPILVKRWESTTSAWTGKGGFTRGLTDLLTSNGIQVGQTVHAPPPGSLNASSGVPSSVANNTNGALARDAIADRWRAAGAQVQIEVPVQGGARRIDVVAQPPAADPRYAQRIEIESKAYRAGLDPDIRGQVARDAEALAANRGMRGAGQVLEGIGKVARPVGVVLDAVSLTQAYQADGNRIGENTGRTASGVADGALGAWGGAAAGAAIGTALFPGVGTVVGGVIGGIAGAVAGDAGGRGIFDTVKGWF</sequence>
<dbReference type="EMBL" id="JAVDXV010000004">
    <property type="protein sequence ID" value="MDR7333418.1"/>
    <property type="molecule type" value="Genomic_DNA"/>
</dbReference>
<name>A0ABU2AA12_9BURK</name>
<reference evidence="2 3" key="1">
    <citation type="submission" date="2023-07" db="EMBL/GenBank/DDBJ databases">
        <title>Sorghum-associated microbial communities from plants grown in Nebraska, USA.</title>
        <authorList>
            <person name="Schachtman D."/>
        </authorList>
    </citation>
    <scope>NUCLEOTIDE SEQUENCE [LARGE SCALE GENOMIC DNA]</scope>
    <source>
        <strain evidence="2 3">BE316</strain>
    </source>
</reference>
<dbReference type="RefSeq" id="WP_310328978.1">
    <property type="nucleotide sequence ID" value="NZ_JAVDXV010000004.1"/>
</dbReference>
<feature type="compositionally biased region" description="Low complexity" evidence="1">
    <location>
        <begin position="16"/>
        <end position="34"/>
    </location>
</feature>
<organism evidence="2 3">
    <name type="scientific">Roseateles asaccharophilus</name>
    <dbReference type="NCBI Taxonomy" id="582607"/>
    <lineage>
        <taxon>Bacteria</taxon>
        <taxon>Pseudomonadati</taxon>
        <taxon>Pseudomonadota</taxon>
        <taxon>Betaproteobacteria</taxon>
        <taxon>Burkholderiales</taxon>
        <taxon>Sphaerotilaceae</taxon>
        <taxon>Roseateles</taxon>
    </lineage>
</organism>
<evidence type="ECO:0000256" key="1">
    <source>
        <dbReference type="SAM" id="MobiDB-lite"/>
    </source>
</evidence>
<dbReference type="PANTHER" id="PTHR21525">
    <property type="entry name" value="MOTILE SPERM PROTEIN"/>
    <property type="match status" value="1"/>
</dbReference>
<dbReference type="PANTHER" id="PTHR21525:SF9">
    <property type="entry name" value="CHANNEL_COLICIN DOMAIN-CONTAINING PROTEIN"/>
    <property type="match status" value="1"/>
</dbReference>
<evidence type="ECO:0000313" key="3">
    <source>
        <dbReference type="Proteomes" id="UP001180825"/>
    </source>
</evidence>